<dbReference type="InterPro" id="IPR011009">
    <property type="entry name" value="Kinase-like_dom_sf"/>
</dbReference>
<reference evidence="1" key="1">
    <citation type="submission" date="2020-01" db="EMBL/GenBank/DDBJ databases">
        <authorList>
            <consortium name="DOE Joint Genome Institute"/>
            <person name="Haridas S."/>
            <person name="Albert R."/>
            <person name="Binder M."/>
            <person name="Bloem J."/>
            <person name="Labutti K."/>
            <person name="Salamov A."/>
            <person name="Andreopoulos B."/>
            <person name="Baker S.E."/>
            <person name="Barry K."/>
            <person name="Bills G."/>
            <person name="Bluhm B.H."/>
            <person name="Cannon C."/>
            <person name="Castanera R."/>
            <person name="Culley D.E."/>
            <person name="Daum C."/>
            <person name="Ezra D."/>
            <person name="Gonzalez J.B."/>
            <person name="Henrissat B."/>
            <person name="Kuo A."/>
            <person name="Liang C."/>
            <person name="Lipzen A."/>
            <person name="Lutzoni F."/>
            <person name="Magnuson J."/>
            <person name="Mondo S."/>
            <person name="Nolan M."/>
            <person name="Ohm R."/>
            <person name="Pangilinan J."/>
            <person name="Park H.-J."/>
            <person name="Ramirez L."/>
            <person name="Alfaro M."/>
            <person name="Sun H."/>
            <person name="Tritt A."/>
            <person name="Yoshinaga Y."/>
            <person name="Zwiers L.-H."/>
            <person name="Turgeon B.G."/>
            <person name="Goodwin S.B."/>
            <person name="Spatafora J.W."/>
            <person name="Crous P.W."/>
            <person name="Grigoriev I.V."/>
        </authorList>
    </citation>
    <scope>NUCLEOTIDE SEQUENCE</scope>
    <source>
        <strain evidence="1">CBS 394.84</strain>
    </source>
</reference>
<dbReference type="EMBL" id="ML976618">
    <property type="protein sequence ID" value="KAF1842083.1"/>
    <property type="molecule type" value="Genomic_DNA"/>
</dbReference>
<dbReference type="RefSeq" id="XP_040784646.1">
    <property type="nucleotide sequence ID" value="XM_040935219.1"/>
</dbReference>
<evidence type="ECO:0008006" key="3">
    <source>
        <dbReference type="Google" id="ProtNLM"/>
    </source>
</evidence>
<comment type="caution">
    <text evidence="1">The sequence shown here is derived from an EMBL/GenBank/DDBJ whole genome shotgun (WGS) entry which is preliminary data.</text>
</comment>
<organism evidence="1 2">
    <name type="scientific">Cucurbitaria berberidis CBS 394.84</name>
    <dbReference type="NCBI Taxonomy" id="1168544"/>
    <lineage>
        <taxon>Eukaryota</taxon>
        <taxon>Fungi</taxon>
        <taxon>Dikarya</taxon>
        <taxon>Ascomycota</taxon>
        <taxon>Pezizomycotina</taxon>
        <taxon>Dothideomycetes</taxon>
        <taxon>Pleosporomycetidae</taxon>
        <taxon>Pleosporales</taxon>
        <taxon>Pleosporineae</taxon>
        <taxon>Cucurbitariaceae</taxon>
        <taxon>Cucurbitaria</taxon>
    </lineage>
</organism>
<dbReference type="PANTHER" id="PTHR21310">
    <property type="entry name" value="AMINOGLYCOSIDE PHOSPHOTRANSFERASE-RELATED-RELATED"/>
    <property type="match status" value="1"/>
</dbReference>
<dbReference type="GeneID" id="63852470"/>
<proteinExistence type="predicted"/>
<accession>A0A9P4GAA5</accession>
<evidence type="ECO:0000313" key="2">
    <source>
        <dbReference type="Proteomes" id="UP000800039"/>
    </source>
</evidence>
<dbReference type="AlphaFoldDB" id="A0A9P4GAA5"/>
<sequence>MAWVPARLPYLKHPDLLPAPLPSEKLFFESTAVFREDVSYHRVVAVEPHFIVKYGRGVDEIEGQILLFLEHHLKDHPGIPKLYAMYRIASTGHVCLIMQRMPGESLAQLWPTLEESEKSDICAKLKEVFTSIRQIPAPPLYGGVDNGRYHHYLFYSPDRDREICGPFDSEDQFNAALVKRLRFEWEHMKRHSFRADFYERNLGRTLAGHKPMFSHSDLQRKNVVVHRDTSQGLRVSLVDWEEAGWFPDYWEYFTALQGVLWDDDWSQRIEDILDPWISEAAVMIMVHKDLIF</sequence>
<dbReference type="SUPFAM" id="SSF56112">
    <property type="entry name" value="Protein kinase-like (PK-like)"/>
    <property type="match status" value="1"/>
</dbReference>
<dbReference type="InterPro" id="IPR051678">
    <property type="entry name" value="AGP_Transferase"/>
</dbReference>
<keyword evidence="2" id="KW-1185">Reference proteome</keyword>
<gene>
    <name evidence="1" type="ORF">K460DRAFT_380032</name>
</gene>
<evidence type="ECO:0000313" key="1">
    <source>
        <dbReference type="EMBL" id="KAF1842083.1"/>
    </source>
</evidence>
<name>A0A9P4GAA5_9PLEO</name>
<dbReference type="Proteomes" id="UP000800039">
    <property type="component" value="Unassembled WGS sequence"/>
</dbReference>
<dbReference type="PANTHER" id="PTHR21310:SF48">
    <property type="entry name" value="AMINOGLYCOSIDE PHOSPHOTRANSFERASE DOMAIN-CONTAINING PROTEIN"/>
    <property type="match status" value="1"/>
</dbReference>
<dbReference type="OrthoDB" id="4177236at2759"/>
<protein>
    <recommendedName>
        <fullName evidence="3">Aminoglycoside phosphotransferase domain-containing protein</fullName>
    </recommendedName>
</protein>